<dbReference type="PROSITE" id="PS51186">
    <property type="entry name" value="GNAT"/>
    <property type="match status" value="1"/>
</dbReference>
<dbReference type="Pfam" id="PF00583">
    <property type="entry name" value="Acetyltransf_1"/>
    <property type="match status" value="1"/>
</dbReference>
<evidence type="ECO:0000256" key="1">
    <source>
        <dbReference type="ARBA" id="ARBA00022679"/>
    </source>
</evidence>
<evidence type="ECO:0000313" key="4">
    <source>
        <dbReference type="EMBL" id="GAH57881.1"/>
    </source>
</evidence>
<reference evidence="4" key="1">
    <citation type="journal article" date="2014" name="Front. Microbiol.">
        <title>High frequency of phylogenetically diverse reductive dehalogenase-homologous genes in deep subseafloor sedimentary metagenomes.</title>
        <authorList>
            <person name="Kawai M."/>
            <person name="Futagami T."/>
            <person name="Toyoda A."/>
            <person name="Takaki Y."/>
            <person name="Nishi S."/>
            <person name="Hori S."/>
            <person name="Arai W."/>
            <person name="Tsubouchi T."/>
            <person name="Morono Y."/>
            <person name="Uchiyama I."/>
            <person name="Ito T."/>
            <person name="Fujiyama A."/>
            <person name="Inagaki F."/>
            <person name="Takami H."/>
        </authorList>
    </citation>
    <scope>NUCLEOTIDE SEQUENCE</scope>
    <source>
        <strain evidence="4">Expedition CK06-06</strain>
    </source>
</reference>
<protein>
    <recommendedName>
        <fullName evidence="3">N-acetyltransferase domain-containing protein</fullName>
    </recommendedName>
</protein>
<organism evidence="4">
    <name type="scientific">marine sediment metagenome</name>
    <dbReference type="NCBI Taxonomy" id="412755"/>
    <lineage>
        <taxon>unclassified sequences</taxon>
        <taxon>metagenomes</taxon>
        <taxon>ecological metagenomes</taxon>
    </lineage>
</organism>
<name>X1GIY0_9ZZZZ</name>
<feature type="domain" description="N-acetyltransferase" evidence="3">
    <location>
        <begin position="5"/>
        <end position="161"/>
    </location>
</feature>
<sequence length="161" mass="18884">MKKNIRIENATPDDIDSLEKLMKLLISRFGDSFDMKRFDWGIRRRLYDPLQRHGILIAIDEDKDNEVIGMIIAELRIDPFGTSEGYIKQVYLMEEYRGQGIGELLVKKAIEHLQKIKVEKIKVNIKEKARKAASLYAKMHFKKVYEVLELDISKENLEDSR</sequence>
<evidence type="ECO:0000259" key="3">
    <source>
        <dbReference type="PROSITE" id="PS51186"/>
    </source>
</evidence>
<gene>
    <name evidence="4" type="ORF">S03H2_40595</name>
</gene>
<comment type="caution">
    <text evidence="4">The sequence shown here is derived from an EMBL/GenBank/DDBJ whole genome shotgun (WGS) entry which is preliminary data.</text>
</comment>
<dbReference type="Gene3D" id="3.40.630.30">
    <property type="match status" value="1"/>
</dbReference>
<dbReference type="CDD" id="cd04301">
    <property type="entry name" value="NAT_SF"/>
    <property type="match status" value="1"/>
</dbReference>
<keyword evidence="1" id="KW-0808">Transferase</keyword>
<evidence type="ECO:0000256" key="2">
    <source>
        <dbReference type="ARBA" id="ARBA00023315"/>
    </source>
</evidence>
<dbReference type="InterPro" id="IPR051016">
    <property type="entry name" value="Diverse_Substrate_AcTransf"/>
</dbReference>
<dbReference type="EMBL" id="BARU01025178">
    <property type="protein sequence ID" value="GAH57881.1"/>
    <property type="molecule type" value="Genomic_DNA"/>
</dbReference>
<dbReference type="InterPro" id="IPR000182">
    <property type="entry name" value="GNAT_dom"/>
</dbReference>
<dbReference type="PANTHER" id="PTHR10545:SF29">
    <property type="entry name" value="GH14572P-RELATED"/>
    <property type="match status" value="1"/>
</dbReference>
<dbReference type="AlphaFoldDB" id="X1GIY0"/>
<proteinExistence type="predicted"/>
<dbReference type="InterPro" id="IPR016181">
    <property type="entry name" value="Acyl_CoA_acyltransferase"/>
</dbReference>
<dbReference type="PANTHER" id="PTHR10545">
    <property type="entry name" value="DIAMINE N-ACETYLTRANSFERASE"/>
    <property type="match status" value="1"/>
</dbReference>
<dbReference type="GO" id="GO:0008080">
    <property type="term" value="F:N-acetyltransferase activity"/>
    <property type="evidence" value="ECO:0007669"/>
    <property type="project" value="TreeGrafter"/>
</dbReference>
<keyword evidence="2" id="KW-0012">Acyltransferase</keyword>
<accession>X1GIY0</accession>
<dbReference type="SUPFAM" id="SSF55729">
    <property type="entry name" value="Acyl-CoA N-acyltransferases (Nat)"/>
    <property type="match status" value="1"/>
</dbReference>